<dbReference type="GO" id="GO:0043248">
    <property type="term" value="P:proteasome assembly"/>
    <property type="evidence" value="ECO:0007669"/>
    <property type="project" value="InterPro"/>
</dbReference>
<dbReference type="Pfam" id="PF16093">
    <property type="entry name" value="PAC4"/>
    <property type="match status" value="1"/>
</dbReference>
<dbReference type="AlphaFoldDB" id="A0A8E2AXW7"/>
<sequence>MQPRINVKTTYVPSAEPHLPPLAVRTTQLVDSYMVWVGTTDVPPEEVDIAPSQGCLSKDWACAMPARDSMTPGAATHLYRTPSSDAALSMAQRLARRFKKQIFLSIDVPPSVQTLGEGAKLLLAVEKAAISALKEAEG</sequence>
<name>A0A8E2AXW7_9APHY</name>
<dbReference type="OrthoDB" id="368507at2759"/>
<dbReference type="EMBL" id="KV722371">
    <property type="protein sequence ID" value="OCH92333.1"/>
    <property type="molecule type" value="Genomic_DNA"/>
</dbReference>
<evidence type="ECO:0000313" key="2">
    <source>
        <dbReference type="Proteomes" id="UP000250043"/>
    </source>
</evidence>
<reference evidence="1 2" key="1">
    <citation type="submission" date="2016-07" db="EMBL/GenBank/DDBJ databases">
        <title>Draft genome of the white-rot fungus Obba rivulosa 3A-2.</title>
        <authorList>
            <consortium name="DOE Joint Genome Institute"/>
            <person name="Miettinen O."/>
            <person name="Riley R."/>
            <person name="Acob R."/>
            <person name="Barry K."/>
            <person name="Cullen D."/>
            <person name="De Vries R."/>
            <person name="Hainaut M."/>
            <person name="Hatakka A."/>
            <person name="Henrissat B."/>
            <person name="Hilden K."/>
            <person name="Kuo R."/>
            <person name="Labutti K."/>
            <person name="Lipzen A."/>
            <person name="Makela M.R."/>
            <person name="Sandor L."/>
            <person name="Spatafora J.W."/>
            <person name="Grigoriev I.V."/>
            <person name="Hibbett D.S."/>
        </authorList>
    </citation>
    <scope>NUCLEOTIDE SEQUENCE [LARGE SCALE GENOMIC DNA]</scope>
    <source>
        <strain evidence="1 2">3A-2</strain>
    </source>
</reference>
<dbReference type="InterPro" id="IPR032157">
    <property type="entry name" value="PAC4"/>
</dbReference>
<gene>
    <name evidence="1" type="ORF">OBBRIDRAFT_727043</name>
</gene>
<evidence type="ECO:0000313" key="1">
    <source>
        <dbReference type="EMBL" id="OCH92333.1"/>
    </source>
</evidence>
<dbReference type="PANTHER" id="PTHR33559">
    <property type="entry name" value="PROTEASOME ASSEMBLY CHAPERONE 4"/>
    <property type="match status" value="1"/>
</dbReference>
<accession>A0A8E2AXW7</accession>
<protein>
    <submittedName>
        <fullName evidence="1">Uncharacterized protein</fullName>
    </submittedName>
</protein>
<organism evidence="1 2">
    <name type="scientific">Obba rivulosa</name>
    <dbReference type="NCBI Taxonomy" id="1052685"/>
    <lineage>
        <taxon>Eukaryota</taxon>
        <taxon>Fungi</taxon>
        <taxon>Dikarya</taxon>
        <taxon>Basidiomycota</taxon>
        <taxon>Agaricomycotina</taxon>
        <taxon>Agaricomycetes</taxon>
        <taxon>Polyporales</taxon>
        <taxon>Gelatoporiaceae</taxon>
        <taxon>Obba</taxon>
    </lineage>
</organism>
<dbReference type="Proteomes" id="UP000250043">
    <property type="component" value="Unassembled WGS sequence"/>
</dbReference>
<proteinExistence type="predicted"/>
<dbReference type="PANTHER" id="PTHR33559:SF1">
    <property type="entry name" value="PROTEASOME ASSEMBLY CHAPERONE 4"/>
    <property type="match status" value="1"/>
</dbReference>
<keyword evidence="2" id="KW-1185">Reference proteome</keyword>